<evidence type="ECO:0000259" key="3">
    <source>
        <dbReference type="PROSITE" id="PS51900"/>
    </source>
</evidence>
<dbReference type="AlphaFoldDB" id="A0AAE0FA94"/>
<evidence type="ECO:0000256" key="2">
    <source>
        <dbReference type="SAM" id="MobiDB-lite"/>
    </source>
</evidence>
<protein>
    <recommendedName>
        <fullName evidence="3">Core-binding (CB) domain-containing protein</fullName>
    </recommendedName>
</protein>
<name>A0AAE0FA94_9CHLO</name>
<dbReference type="InterPro" id="IPR044068">
    <property type="entry name" value="CB"/>
</dbReference>
<feature type="non-terminal residue" evidence="4">
    <location>
        <position position="544"/>
    </location>
</feature>
<dbReference type="SUPFAM" id="SSF47823">
    <property type="entry name" value="lambda integrase-like, N-terminal domain"/>
    <property type="match status" value="1"/>
</dbReference>
<dbReference type="InterPro" id="IPR010998">
    <property type="entry name" value="Integrase_recombinase_N"/>
</dbReference>
<feature type="domain" description="Core-binding (CB)" evidence="3">
    <location>
        <begin position="315"/>
        <end position="392"/>
    </location>
</feature>
<dbReference type="EMBL" id="LGRX02022357">
    <property type="protein sequence ID" value="KAK3255711.1"/>
    <property type="molecule type" value="Genomic_DNA"/>
</dbReference>
<reference evidence="4 5" key="1">
    <citation type="journal article" date="2015" name="Genome Biol. Evol.">
        <title>Comparative Genomics of a Bacterivorous Green Alga Reveals Evolutionary Causalities and Consequences of Phago-Mixotrophic Mode of Nutrition.</title>
        <authorList>
            <person name="Burns J.A."/>
            <person name="Paasch A."/>
            <person name="Narechania A."/>
            <person name="Kim E."/>
        </authorList>
    </citation>
    <scope>NUCLEOTIDE SEQUENCE [LARGE SCALE GENOMIC DNA]</scope>
    <source>
        <strain evidence="4 5">PLY_AMNH</strain>
    </source>
</reference>
<comment type="caution">
    <text evidence="4">The sequence shown here is derived from an EMBL/GenBank/DDBJ whole genome shotgun (WGS) entry which is preliminary data.</text>
</comment>
<dbReference type="Gene3D" id="1.10.150.130">
    <property type="match status" value="1"/>
</dbReference>
<evidence type="ECO:0000313" key="4">
    <source>
        <dbReference type="EMBL" id="KAK3255711.1"/>
    </source>
</evidence>
<accession>A0AAE0FA94</accession>
<evidence type="ECO:0000256" key="1">
    <source>
        <dbReference type="ARBA" id="ARBA00023125"/>
    </source>
</evidence>
<keyword evidence="5" id="KW-1185">Reference proteome</keyword>
<proteinExistence type="predicted"/>
<dbReference type="PROSITE" id="PS51900">
    <property type="entry name" value="CB"/>
    <property type="match status" value="1"/>
</dbReference>
<feature type="region of interest" description="Disordered" evidence="2">
    <location>
        <begin position="131"/>
        <end position="158"/>
    </location>
</feature>
<keyword evidence="1" id="KW-0238">DNA-binding</keyword>
<sequence length="544" mass="60589">MPQLYDLYGDKTFDSLNKKSSSLLKYEQLILGPALAYLYDAVQFSDDTLELLEHQDTQHVSAQEIGQRVYETHNMVMGGEGNGVNKAELEAQTRIPHRISLYADGERAQTGLAVGLAPVINVLGTTLPGSNVPSGHRAEGAYSTGERTAKEGSSARGRRHCGDTAVGLAWGGVLDLKLEARGFWRDELRHLHITHLDLEAVFKTVQAFLREPRRKVWWDPHCEGVDSLAYDWRGEANWINPPGRLLDEEGVASAASQPVPAKGARLEVYWMLDDDWYEVSDTGQDHIQYGNGDEEWLLLLSEELTRPEQQQVTEENDDVALERALKETARGYYGPKAKNFKDFGDGEGREWLPASEETVRLYLAALLQKGGIQATSMQLYLSAINNYHEDMGWPGPAKGRSENVLMDEEGVTVVLTREKGRIHKLKKRQLSIPWQLLEAAGRQSVHARTGHRPGNEWLQRVLGNMVCVPPDRGHFSTHSTRKGATTCARAVGVVMEKVRFLRGWAQLSAAVQTSIDPTTVPDQAMRGYFGWLAPPSVRTQGRSG</sequence>
<gene>
    <name evidence="4" type="ORF">CYMTET_35118</name>
</gene>
<organism evidence="4 5">
    <name type="scientific">Cymbomonas tetramitiformis</name>
    <dbReference type="NCBI Taxonomy" id="36881"/>
    <lineage>
        <taxon>Eukaryota</taxon>
        <taxon>Viridiplantae</taxon>
        <taxon>Chlorophyta</taxon>
        <taxon>Pyramimonadophyceae</taxon>
        <taxon>Pyramimonadales</taxon>
        <taxon>Pyramimonadaceae</taxon>
        <taxon>Cymbomonas</taxon>
    </lineage>
</organism>
<dbReference type="GO" id="GO:0003677">
    <property type="term" value="F:DNA binding"/>
    <property type="evidence" value="ECO:0007669"/>
    <property type="project" value="UniProtKB-KW"/>
</dbReference>
<evidence type="ECO:0000313" key="5">
    <source>
        <dbReference type="Proteomes" id="UP001190700"/>
    </source>
</evidence>
<dbReference type="Proteomes" id="UP001190700">
    <property type="component" value="Unassembled WGS sequence"/>
</dbReference>